<accession>A0A5E4XRD1</accession>
<evidence type="ECO:0000313" key="1">
    <source>
        <dbReference type="EMBL" id="VVE38638.1"/>
    </source>
</evidence>
<protein>
    <submittedName>
        <fullName evidence="1">Uncharacterized protein</fullName>
    </submittedName>
</protein>
<dbReference type="AlphaFoldDB" id="A0A5E4XRD1"/>
<organism evidence="1 2">
    <name type="scientific">Pandoraea pneumonica</name>
    <dbReference type="NCBI Taxonomy" id="2508299"/>
    <lineage>
        <taxon>Bacteria</taxon>
        <taxon>Pseudomonadati</taxon>
        <taxon>Pseudomonadota</taxon>
        <taxon>Betaproteobacteria</taxon>
        <taxon>Burkholderiales</taxon>
        <taxon>Burkholderiaceae</taxon>
        <taxon>Pandoraea</taxon>
    </lineage>
</organism>
<evidence type="ECO:0000313" key="2">
    <source>
        <dbReference type="Proteomes" id="UP000366945"/>
    </source>
</evidence>
<gene>
    <name evidence="1" type="ORF">PPN31114_04035</name>
</gene>
<dbReference type="RefSeq" id="WP_150681270.1">
    <property type="nucleotide sequence ID" value="NZ_CABPSK010000004.1"/>
</dbReference>
<dbReference type="GeneID" id="300406026"/>
<name>A0A5E4XRD1_9BURK</name>
<keyword evidence="2" id="KW-1185">Reference proteome</keyword>
<proteinExistence type="predicted"/>
<dbReference type="Proteomes" id="UP000366945">
    <property type="component" value="Unassembled WGS sequence"/>
</dbReference>
<dbReference type="OrthoDB" id="8941617at2"/>
<dbReference type="EMBL" id="CABPSK010000004">
    <property type="protein sequence ID" value="VVE38638.1"/>
    <property type="molecule type" value="Genomic_DNA"/>
</dbReference>
<sequence length="176" mass="18291">MKWGTETKSGVTSVAPCREARVAERGVSSPLTACTLLLASALLAACAQTAPVSSPNDPPIGSVADVAPENVKVETLPAYRDTVADARNNGAVWQGSSKKTLTRVSACTAKLWKKQLPYARLDRAKAGTGQTLQLSSKDDGVLAILDLAPHKPGSEGSLYLGSTASQSLADAVRQCL</sequence>
<reference evidence="1 2" key="1">
    <citation type="submission" date="2019-08" db="EMBL/GenBank/DDBJ databases">
        <authorList>
            <person name="Peeters C."/>
        </authorList>
    </citation>
    <scope>NUCLEOTIDE SEQUENCE [LARGE SCALE GENOMIC DNA]</scope>
    <source>
        <strain evidence="1 2">LMG 31114</strain>
    </source>
</reference>